<protein>
    <submittedName>
        <fullName evidence="1">Uncharacterized protein</fullName>
    </submittedName>
</protein>
<proteinExistence type="predicted"/>
<name>A0A8J3VE10_9ACTN</name>
<comment type="caution">
    <text evidence="1">The sequence shown here is derived from an EMBL/GenBank/DDBJ whole genome shotgun (WGS) entry which is preliminary data.</text>
</comment>
<sequence length="719" mass="78286">MTVNNPGNEPLRELLDEVVDLFLGATEQSLSDDAVRAKLREHKKRSPMTAQELPVEMQPTLVCPTSHALRVAGIEVDLSGSRLIELLPKPVRHSPLMATAIRDAADFYARRVRQEAERYAKRIRDKADAYQDAALAKAADLQARLRQEAERDARRLVSEANAQAQHILDEAEAQAVVSPPPAAEQVTAACGSDSIFQLAGIYIGTQHNGGSGSAEILPNASDRSHLPVFLPPDARCGMPEIRSDADDAAEQERAAAFERCGLILSGDQIPYRRAELPAALAAASSAITPKSALLGGSISCGKFLNVHDTAGLVASDSDLVIVVEGALDLIVLTHLLHQTHDVGKASLEFMVQRTRIFGGTHNVHTTALSDKAQMQVDGTQPSVRDLARQGELVAHFSAASVDERRRLRNEAYELLQPVVFHRLTRPLGARRRNAVSAGNLCQDGLDCFDDDMDAVLDDLFRNGRSPIHNLEGWVVRRVPAVTVDTHRRRRGERGALQRPRIPKWLTQKLNHDKQLMELGIKMLEWVGVETGARMQVRPIGMWARQRAAEGADDREAMYSVARDIATVVAAMHSHPSWYANCVERPFERKRLLVASTYSVHTISAPEPGKAKQDAQTDEASRDLLAALAVAVIEGRLESGQDPRHAVVDVISTVFGAGSAAERIDRCRETVAAAVGAGWREDSARLDWLGDRAVNGQHDAIRRPAAAAIESTAHAPSGSG</sequence>
<evidence type="ECO:0000313" key="2">
    <source>
        <dbReference type="Proteomes" id="UP000612899"/>
    </source>
</evidence>
<dbReference type="AlphaFoldDB" id="A0A8J3VE10"/>
<organism evidence="1 2">
    <name type="scientific">Rhizocola hellebori</name>
    <dbReference type="NCBI Taxonomy" id="1392758"/>
    <lineage>
        <taxon>Bacteria</taxon>
        <taxon>Bacillati</taxon>
        <taxon>Actinomycetota</taxon>
        <taxon>Actinomycetes</taxon>
        <taxon>Micromonosporales</taxon>
        <taxon>Micromonosporaceae</taxon>
        <taxon>Rhizocola</taxon>
    </lineage>
</organism>
<accession>A0A8J3VE10</accession>
<dbReference type="RefSeq" id="WP_203906815.1">
    <property type="nucleotide sequence ID" value="NZ_BONY01000004.1"/>
</dbReference>
<keyword evidence="2" id="KW-1185">Reference proteome</keyword>
<reference evidence="1" key="1">
    <citation type="submission" date="2021-01" db="EMBL/GenBank/DDBJ databases">
        <title>Whole genome shotgun sequence of Rhizocola hellebori NBRC 109834.</title>
        <authorList>
            <person name="Komaki H."/>
            <person name="Tamura T."/>
        </authorList>
    </citation>
    <scope>NUCLEOTIDE SEQUENCE</scope>
    <source>
        <strain evidence="1">NBRC 109834</strain>
    </source>
</reference>
<dbReference type="EMBL" id="BONY01000004">
    <property type="protein sequence ID" value="GIH02892.1"/>
    <property type="molecule type" value="Genomic_DNA"/>
</dbReference>
<gene>
    <name evidence="1" type="ORF">Rhe02_09590</name>
</gene>
<evidence type="ECO:0000313" key="1">
    <source>
        <dbReference type="EMBL" id="GIH02892.1"/>
    </source>
</evidence>
<dbReference type="Proteomes" id="UP000612899">
    <property type="component" value="Unassembled WGS sequence"/>
</dbReference>